<keyword evidence="2" id="KW-1185">Reference proteome</keyword>
<protein>
    <submittedName>
        <fullName evidence="1">Uncharacterized protein</fullName>
    </submittedName>
</protein>
<sequence length="122" mass="14408">MIWIGTGCRHLTTGSISKRQQYMEWAEDVSSKKLTTTPLRFYQLEDEKHYEIFEDNLIEELLFLSYFMGDIHQVWDDSITETAEEIFYDCDVENLVKAIQNNIMVSIQSREEEDNENLTGKN</sequence>
<proteinExistence type="predicted"/>
<evidence type="ECO:0000313" key="1">
    <source>
        <dbReference type="EMBL" id="KAJ0221985.1"/>
    </source>
</evidence>
<dbReference type="Proteomes" id="UP000235145">
    <property type="component" value="Unassembled WGS sequence"/>
</dbReference>
<comment type="caution">
    <text evidence="1">The sequence shown here is derived from an EMBL/GenBank/DDBJ whole genome shotgun (WGS) entry which is preliminary data.</text>
</comment>
<evidence type="ECO:0000313" key="2">
    <source>
        <dbReference type="Proteomes" id="UP000235145"/>
    </source>
</evidence>
<dbReference type="EMBL" id="NBSK02000002">
    <property type="protein sequence ID" value="KAJ0221985.1"/>
    <property type="molecule type" value="Genomic_DNA"/>
</dbReference>
<reference evidence="1 2" key="1">
    <citation type="journal article" date="2017" name="Nat. Commun.">
        <title>Genome assembly with in vitro proximity ligation data and whole-genome triplication in lettuce.</title>
        <authorList>
            <person name="Reyes-Chin-Wo S."/>
            <person name="Wang Z."/>
            <person name="Yang X."/>
            <person name="Kozik A."/>
            <person name="Arikit S."/>
            <person name="Song C."/>
            <person name="Xia L."/>
            <person name="Froenicke L."/>
            <person name="Lavelle D.O."/>
            <person name="Truco M.J."/>
            <person name="Xia R."/>
            <person name="Zhu S."/>
            <person name="Xu C."/>
            <person name="Xu H."/>
            <person name="Xu X."/>
            <person name="Cox K."/>
            <person name="Korf I."/>
            <person name="Meyers B.C."/>
            <person name="Michelmore R.W."/>
        </authorList>
    </citation>
    <scope>NUCLEOTIDE SEQUENCE [LARGE SCALE GENOMIC DNA]</scope>
    <source>
        <strain evidence="2">cv. Salinas</strain>
        <tissue evidence="1">Seedlings</tissue>
    </source>
</reference>
<accession>A0A9R1WG59</accession>
<gene>
    <name evidence="1" type="ORF">LSAT_V11C200072590</name>
</gene>
<name>A0A9R1WG59_LACSA</name>
<dbReference type="AlphaFoldDB" id="A0A9R1WG59"/>
<organism evidence="1 2">
    <name type="scientific">Lactuca sativa</name>
    <name type="common">Garden lettuce</name>
    <dbReference type="NCBI Taxonomy" id="4236"/>
    <lineage>
        <taxon>Eukaryota</taxon>
        <taxon>Viridiplantae</taxon>
        <taxon>Streptophyta</taxon>
        <taxon>Embryophyta</taxon>
        <taxon>Tracheophyta</taxon>
        <taxon>Spermatophyta</taxon>
        <taxon>Magnoliopsida</taxon>
        <taxon>eudicotyledons</taxon>
        <taxon>Gunneridae</taxon>
        <taxon>Pentapetalae</taxon>
        <taxon>asterids</taxon>
        <taxon>campanulids</taxon>
        <taxon>Asterales</taxon>
        <taxon>Asteraceae</taxon>
        <taxon>Cichorioideae</taxon>
        <taxon>Cichorieae</taxon>
        <taxon>Lactucinae</taxon>
        <taxon>Lactuca</taxon>
    </lineage>
</organism>